<dbReference type="AlphaFoldDB" id="G7YX57"/>
<dbReference type="EMBL" id="DF144827">
    <property type="protein sequence ID" value="GAA57537.1"/>
    <property type="molecule type" value="Genomic_DNA"/>
</dbReference>
<reference key="2">
    <citation type="submission" date="2011-10" db="EMBL/GenBank/DDBJ databases">
        <title>The genome and transcriptome sequence of Clonorchis sinensis provide insights into the carcinogenic liver fluke.</title>
        <authorList>
            <person name="Wang X."/>
            <person name="Huang Y."/>
            <person name="Chen W."/>
            <person name="Liu H."/>
            <person name="Guo L."/>
            <person name="Chen Y."/>
            <person name="Luo F."/>
            <person name="Zhou W."/>
            <person name="Sun J."/>
            <person name="Mao Q."/>
            <person name="Liang P."/>
            <person name="Zhou C."/>
            <person name="Tian Y."/>
            <person name="Men J."/>
            <person name="Lv X."/>
            <person name="Huang L."/>
            <person name="Zhou J."/>
            <person name="Hu Y."/>
            <person name="Li R."/>
            <person name="Zhang F."/>
            <person name="Lei H."/>
            <person name="Li X."/>
            <person name="Hu X."/>
            <person name="Liang C."/>
            <person name="Xu J."/>
            <person name="Wu Z."/>
            <person name="Yu X."/>
        </authorList>
    </citation>
    <scope>NUCLEOTIDE SEQUENCE</scope>
    <source>
        <strain>Henan</strain>
    </source>
</reference>
<proteinExistence type="predicted"/>
<dbReference type="Proteomes" id="UP000008909">
    <property type="component" value="Unassembled WGS sequence"/>
</dbReference>
<feature type="non-terminal residue" evidence="1">
    <location>
        <position position="1"/>
    </location>
</feature>
<accession>G7YX57</accession>
<gene>
    <name evidence="1" type="ORF">CLF_112860</name>
</gene>
<keyword evidence="2" id="KW-1185">Reference proteome</keyword>
<sequence length="308" mass="34878">SITYESNLEPVVVQDADQVVFTGLEVRMTEGFVEDRSALCGSRAAFDAIYGLAMNEEHINKRESLCMLVIEKGVHNLKWDMFIVTTGECEPSPKLMMKQNVFSIRYQQALLSIRDDLRRFEKHSVSYFYDMPKHSSSSIVCEPRLIAHASSRQLTHLTRMTGGFRTAIVLGFEGLMVLLKFRILKKSAMDLRDNRISFMSPPVKSTNLIYKSNARNRLQFNFAPVRDSGGPRRVPTAHKEDANCRSCGHVYRQSELRFHAMTGPTDGHSRSVTASSGRYATLIFLCGPRHVALPHLVAFNGFDNFKHL</sequence>
<evidence type="ECO:0000313" key="2">
    <source>
        <dbReference type="Proteomes" id="UP000008909"/>
    </source>
</evidence>
<reference evidence="1" key="1">
    <citation type="journal article" date="2011" name="Genome Biol.">
        <title>The draft genome of the carcinogenic human liver fluke Clonorchis sinensis.</title>
        <authorList>
            <person name="Wang X."/>
            <person name="Chen W."/>
            <person name="Huang Y."/>
            <person name="Sun J."/>
            <person name="Men J."/>
            <person name="Liu H."/>
            <person name="Luo F."/>
            <person name="Guo L."/>
            <person name="Lv X."/>
            <person name="Deng C."/>
            <person name="Zhou C."/>
            <person name="Fan Y."/>
            <person name="Li X."/>
            <person name="Huang L."/>
            <person name="Hu Y."/>
            <person name="Liang C."/>
            <person name="Hu X."/>
            <person name="Xu J."/>
            <person name="Yu X."/>
        </authorList>
    </citation>
    <scope>NUCLEOTIDE SEQUENCE [LARGE SCALE GENOMIC DNA]</scope>
    <source>
        <strain evidence="1">Henan</strain>
    </source>
</reference>
<protein>
    <submittedName>
        <fullName evidence="1">Uncharacterized protein</fullName>
    </submittedName>
</protein>
<name>G7YX57_CLOSI</name>
<organism evidence="1 2">
    <name type="scientific">Clonorchis sinensis</name>
    <name type="common">Chinese liver fluke</name>
    <dbReference type="NCBI Taxonomy" id="79923"/>
    <lineage>
        <taxon>Eukaryota</taxon>
        <taxon>Metazoa</taxon>
        <taxon>Spiralia</taxon>
        <taxon>Lophotrochozoa</taxon>
        <taxon>Platyhelminthes</taxon>
        <taxon>Trematoda</taxon>
        <taxon>Digenea</taxon>
        <taxon>Opisthorchiida</taxon>
        <taxon>Opisthorchiata</taxon>
        <taxon>Opisthorchiidae</taxon>
        <taxon>Clonorchis</taxon>
    </lineage>
</organism>
<evidence type="ECO:0000313" key="1">
    <source>
        <dbReference type="EMBL" id="GAA57537.1"/>
    </source>
</evidence>